<gene>
    <name evidence="1" type="ORF">OQI_26020</name>
</gene>
<reference evidence="1 2" key="1">
    <citation type="submission" date="2016-12" db="EMBL/GenBank/DDBJ databases">
        <title>Genome Mining:The Detection of Biosynthetic Gene Clusters to Aid in the Expression of Curamycin A produced by Streptomyces sp. strain CZA14.</title>
        <authorList>
            <person name="Durrell K.A."/>
            <person name="Kirby B.M."/>
            <person name="Khan W."/>
            <person name="Mthethwa T."/>
            <person name="Le Roes-Hill M."/>
        </authorList>
    </citation>
    <scope>NUCLEOTIDE SEQUENCE [LARGE SCALE GENOMIC DNA]</scope>
    <source>
        <strain evidence="1 2">CZA14</strain>
    </source>
</reference>
<comment type="caution">
    <text evidence="1">The sequence shown here is derived from an EMBL/GenBank/DDBJ whole genome shotgun (WGS) entry which is preliminary data.</text>
</comment>
<keyword evidence="2" id="KW-1185">Reference proteome</keyword>
<sequence length="89" mass="10182">MLERLIDDNDEFWEAVERLGQHRLPSLARIDAYGDTTLRGEAVDQMVRELEGSDLARLRSGEHEVVATLLAWGRRCRADRDLRIAFSGD</sequence>
<accession>A0ABX3YDU4</accession>
<dbReference type="EMBL" id="MRYD01000174">
    <property type="protein sequence ID" value="OSZ57659.1"/>
    <property type="molecule type" value="Genomic_DNA"/>
</dbReference>
<evidence type="ECO:0000313" key="2">
    <source>
        <dbReference type="Proteomes" id="UP000194266"/>
    </source>
</evidence>
<protein>
    <submittedName>
        <fullName evidence="1">Uncharacterized protein</fullName>
    </submittedName>
</protein>
<organism evidence="1 2">
    <name type="scientific">Streptomyces pharetrae CZA14</name>
    <dbReference type="NCBI Taxonomy" id="1144883"/>
    <lineage>
        <taxon>Bacteria</taxon>
        <taxon>Bacillati</taxon>
        <taxon>Actinomycetota</taxon>
        <taxon>Actinomycetes</taxon>
        <taxon>Kitasatosporales</taxon>
        <taxon>Streptomycetaceae</taxon>
        <taxon>Streptomyces</taxon>
    </lineage>
</organism>
<evidence type="ECO:0000313" key="1">
    <source>
        <dbReference type="EMBL" id="OSZ57659.1"/>
    </source>
</evidence>
<dbReference type="Proteomes" id="UP000194266">
    <property type="component" value="Unassembled WGS sequence"/>
</dbReference>
<proteinExistence type="predicted"/>
<name>A0ABX3YDU4_9ACTN</name>